<dbReference type="STRING" id="504472.Slin_4294"/>
<gene>
    <name evidence="1" type="ordered locus">Slin_4294</name>
</gene>
<evidence type="ECO:0000313" key="2">
    <source>
        <dbReference type="Proteomes" id="UP000002028"/>
    </source>
</evidence>
<dbReference type="KEGG" id="sli:Slin_4294"/>
<dbReference type="EMBL" id="CP001769">
    <property type="protein sequence ID" value="ADB40276.1"/>
    <property type="molecule type" value="Genomic_DNA"/>
</dbReference>
<reference evidence="1 2" key="1">
    <citation type="journal article" date="2010" name="Stand. Genomic Sci.">
        <title>Complete genome sequence of Spirosoma linguale type strain (1).</title>
        <authorList>
            <person name="Lail K."/>
            <person name="Sikorski J."/>
            <person name="Saunders E."/>
            <person name="Lapidus A."/>
            <person name="Glavina Del Rio T."/>
            <person name="Copeland A."/>
            <person name="Tice H."/>
            <person name="Cheng J.-F."/>
            <person name="Lucas S."/>
            <person name="Nolan M."/>
            <person name="Bruce D."/>
            <person name="Goodwin L."/>
            <person name="Pitluck S."/>
            <person name="Ivanova N."/>
            <person name="Mavromatis K."/>
            <person name="Ovchinnikova G."/>
            <person name="Pati A."/>
            <person name="Chen A."/>
            <person name="Palaniappan K."/>
            <person name="Land M."/>
            <person name="Hauser L."/>
            <person name="Chang Y.-J."/>
            <person name="Jeffries C.D."/>
            <person name="Chain P."/>
            <person name="Brettin T."/>
            <person name="Detter J.C."/>
            <person name="Schuetze A."/>
            <person name="Rohde M."/>
            <person name="Tindall B.J."/>
            <person name="Goeker M."/>
            <person name="Bristow J."/>
            <person name="Eisen J.A."/>
            <person name="Markowitz V."/>
            <person name="Hugenholtz P."/>
            <person name="Kyrpides N.C."/>
            <person name="Klenk H.-P."/>
            <person name="Chen F."/>
        </authorList>
    </citation>
    <scope>NUCLEOTIDE SEQUENCE [LARGE SCALE GENOMIC DNA]</scope>
    <source>
        <strain evidence="2">ATCC 33905 / DSM 74 / LMG 10896 / Claus 1</strain>
    </source>
</reference>
<evidence type="ECO:0000313" key="1">
    <source>
        <dbReference type="EMBL" id="ADB40276.1"/>
    </source>
</evidence>
<dbReference type="HOGENOM" id="CLU_1757679_0_0_10"/>
<name>D2QKW0_SPILD</name>
<dbReference type="Proteomes" id="UP000002028">
    <property type="component" value="Chromosome"/>
</dbReference>
<accession>D2QKW0</accession>
<dbReference type="AlphaFoldDB" id="D2QKW0"/>
<dbReference type="RefSeq" id="WP_012928784.1">
    <property type="nucleotide sequence ID" value="NC_013730.1"/>
</dbReference>
<organism evidence="1 2">
    <name type="scientific">Spirosoma linguale (strain ATCC 33905 / DSM 74 / LMG 10896 / Claus 1)</name>
    <dbReference type="NCBI Taxonomy" id="504472"/>
    <lineage>
        <taxon>Bacteria</taxon>
        <taxon>Pseudomonadati</taxon>
        <taxon>Bacteroidota</taxon>
        <taxon>Cytophagia</taxon>
        <taxon>Cytophagales</taxon>
        <taxon>Cytophagaceae</taxon>
        <taxon>Spirosoma</taxon>
    </lineage>
</organism>
<dbReference type="eggNOG" id="ENOG502ZM0F">
    <property type="taxonomic scope" value="Bacteria"/>
</dbReference>
<sequence length="148" mass="17452">MNSNDYEDAIASNMTNQFLLGRGKYFVRDRDWGGHDNTRTYLKILSFITKEPLGGYKRLEADICKLLDSEFLSVFDLQTVLGIFWSYFIDRKEEGKLHVDWHISDEVKTRIINQIDQHKKNDADLRAVYDTINRIKTRFGYNLLHLSK</sequence>
<protein>
    <submittedName>
        <fullName evidence="1">Uncharacterized protein</fullName>
    </submittedName>
</protein>
<keyword evidence="2" id="KW-1185">Reference proteome</keyword>
<proteinExistence type="predicted"/>